<evidence type="ECO:0000313" key="3">
    <source>
        <dbReference type="Proteomes" id="UP000265557"/>
    </source>
</evidence>
<name>A0A1I7AM63_METTE</name>
<sequence>MLKNCSHDTCGFQAQSVTYCKVESLAGIGYIIDNQDFFPVISTGIGNFILTSSRMFAARV</sequence>
<accession>A0A3G9CWL5</accession>
<protein>
    <submittedName>
        <fullName evidence="2">Uncharacterized protein</fullName>
    </submittedName>
</protein>
<reference evidence="1 3" key="1">
    <citation type="submission" date="2016-09" db="EMBL/GenBank/DDBJ databases">
        <title>Complete Genome Sequence of Methanosarcina thermophila MT-1.</title>
        <authorList>
            <person name="Kouzuma A."/>
        </authorList>
    </citation>
    <scope>NUCLEOTIDE SEQUENCE [LARGE SCALE GENOMIC DNA]</scope>
    <source>
        <strain evidence="1 3">MT-1</strain>
    </source>
</reference>
<gene>
    <name evidence="1" type="ORF">MESMT1_2304</name>
    <name evidence="2" type="ORF">SAMN02910340_02242</name>
</gene>
<evidence type="ECO:0000313" key="2">
    <source>
        <dbReference type="EMBL" id="SFT76038.1"/>
    </source>
</evidence>
<dbReference type="AlphaFoldDB" id="A0A1I7AM63"/>
<proteinExistence type="predicted"/>
<organism evidence="2 4">
    <name type="scientific">Methanosarcina thermophila</name>
    <dbReference type="NCBI Taxonomy" id="2210"/>
    <lineage>
        <taxon>Archaea</taxon>
        <taxon>Methanobacteriati</taxon>
        <taxon>Methanobacteriota</taxon>
        <taxon>Stenosarchaea group</taxon>
        <taxon>Methanomicrobia</taxon>
        <taxon>Methanosarcinales</taxon>
        <taxon>Methanosarcinaceae</taxon>
        <taxon>Methanosarcina</taxon>
    </lineage>
</organism>
<accession>A0A1I7AM63</accession>
<dbReference type="EMBL" id="FPAO01000009">
    <property type="protein sequence ID" value="SFT76038.1"/>
    <property type="molecule type" value="Genomic_DNA"/>
</dbReference>
<evidence type="ECO:0000313" key="4">
    <source>
        <dbReference type="Proteomes" id="UP000323733"/>
    </source>
</evidence>
<dbReference type="EMBL" id="AP017646">
    <property type="protein sequence ID" value="BAW30234.1"/>
    <property type="molecule type" value="Genomic_DNA"/>
</dbReference>
<dbReference type="Proteomes" id="UP000323733">
    <property type="component" value="Unassembled WGS sequence"/>
</dbReference>
<evidence type="ECO:0000313" key="1">
    <source>
        <dbReference type="EMBL" id="BAW30234.1"/>
    </source>
</evidence>
<reference evidence="2 4" key="2">
    <citation type="submission" date="2016-10" db="EMBL/GenBank/DDBJ databases">
        <authorList>
            <person name="Varghese N."/>
            <person name="Submissions S."/>
        </authorList>
    </citation>
    <scope>NUCLEOTIDE SEQUENCE [LARGE SCALE GENOMIC DNA]</scope>
    <source>
        <strain evidence="2 4">DSM 11855</strain>
    </source>
</reference>
<keyword evidence="4" id="KW-1185">Reference proteome</keyword>
<dbReference type="Proteomes" id="UP000265557">
    <property type="component" value="Chromosome"/>
</dbReference>